<reference evidence="1 2" key="1">
    <citation type="journal article" date="2014" name="Science">
        <title>Plant genetics. Early allopolyploid evolution in the post-Neolithic Brassica napus oilseed genome.</title>
        <authorList>
            <person name="Chalhoub B."/>
            <person name="Denoeud F."/>
            <person name="Liu S."/>
            <person name="Parkin I.A."/>
            <person name="Tang H."/>
            <person name="Wang X."/>
            <person name="Chiquet J."/>
            <person name="Belcram H."/>
            <person name="Tong C."/>
            <person name="Samans B."/>
            <person name="Correa M."/>
            <person name="Da Silva C."/>
            <person name="Just J."/>
            <person name="Falentin C."/>
            <person name="Koh C.S."/>
            <person name="Le Clainche I."/>
            <person name="Bernard M."/>
            <person name="Bento P."/>
            <person name="Noel B."/>
            <person name="Labadie K."/>
            <person name="Alberti A."/>
            <person name="Charles M."/>
            <person name="Arnaud D."/>
            <person name="Guo H."/>
            <person name="Daviaud C."/>
            <person name="Alamery S."/>
            <person name="Jabbari K."/>
            <person name="Zhao M."/>
            <person name="Edger P.P."/>
            <person name="Chelaifa H."/>
            <person name="Tack D."/>
            <person name="Lassalle G."/>
            <person name="Mestiri I."/>
            <person name="Schnel N."/>
            <person name="Le Paslier M.C."/>
            <person name="Fan G."/>
            <person name="Renault V."/>
            <person name="Bayer P.E."/>
            <person name="Golicz A.A."/>
            <person name="Manoli S."/>
            <person name="Lee T.H."/>
            <person name="Thi V.H."/>
            <person name="Chalabi S."/>
            <person name="Hu Q."/>
            <person name="Fan C."/>
            <person name="Tollenaere R."/>
            <person name="Lu Y."/>
            <person name="Battail C."/>
            <person name="Shen J."/>
            <person name="Sidebottom C.H."/>
            <person name="Wang X."/>
            <person name="Canaguier A."/>
            <person name="Chauveau A."/>
            <person name="Berard A."/>
            <person name="Deniot G."/>
            <person name="Guan M."/>
            <person name="Liu Z."/>
            <person name="Sun F."/>
            <person name="Lim Y.P."/>
            <person name="Lyons E."/>
            <person name="Town C.D."/>
            <person name="Bancroft I."/>
            <person name="Wang X."/>
            <person name="Meng J."/>
            <person name="Ma J."/>
            <person name="Pires J.C."/>
            <person name="King G.J."/>
            <person name="Brunel D."/>
            <person name="Delourme R."/>
            <person name="Renard M."/>
            <person name="Aury J.M."/>
            <person name="Adams K.L."/>
            <person name="Batley J."/>
            <person name="Snowdon R.J."/>
            <person name="Tost J."/>
            <person name="Edwards D."/>
            <person name="Zhou Y."/>
            <person name="Hua W."/>
            <person name="Sharpe A.G."/>
            <person name="Paterson A.H."/>
            <person name="Guan C."/>
            <person name="Wincker P."/>
        </authorList>
    </citation>
    <scope>NUCLEOTIDE SEQUENCE [LARGE SCALE GENOMIC DNA]</scope>
    <source>
        <strain evidence="2">cv. Darmor-bzh</strain>
    </source>
</reference>
<proteinExistence type="predicted"/>
<sequence>MVSQIPLILEIMSKATNIL</sequence>
<keyword evidence="2" id="KW-1185">Reference proteome</keyword>
<dbReference type="Proteomes" id="UP000028999">
    <property type="component" value="Unassembled WGS sequence"/>
</dbReference>
<evidence type="ECO:0000313" key="1">
    <source>
        <dbReference type="EMBL" id="CDY22677.1"/>
    </source>
</evidence>
<dbReference type="EMBL" id="LK032134">
    <property type="protein sequence ID" value="CDY22677.1"/>
    <property type="molecule type" value="Genomic_DNA"/>
</dbReference>
<dbReference type="PaxDb" id="3708-A0A078GCA0"/>
<organism evidence="1 2">
    <name type="scientific">Brassica napus</name>
    <name type="common">Rape</name>
    <dbReference type="NCBI Taxonomy" id="3708"/>
    <lineage>
        <taxon>Eukaryota</taxon>
        <taxon>Viridiplantae</taxon>
        <taxon>Streptophyta</taxon>
        <taxon>Embryophyta</taxon>
        <taxon>Tracheophyta</taxon>
        <taxon>Spermatophyta</taxon>
        <taxon>Magnoliopsida</taxon>
        <taxon>eudicotyledons</taxon>
        <taxon>Gunneridae</taxon>
        <taxon>Pentapetalae</taxon>
        <taxon>rosids</taxon>
        <taxon>malvids</taxon>
        <taxon>Brassicales</taxon>
        <taxon>Brassicaceae</taxon>
        <taxon>Brassiceae</taxon>
        <taxon>Brassica</taxon>
    </lineage>
</organism>
<name>A0A078GCA0_BRANA</name>
<accession>A0A078GCA0</accession>
<gene>
    <name evidence="1" type="primary">BnaC08g43110D</name>
    <name evidence="1" type="ORF">GSBRNA2T00019348001</name>
</gene>
<evidence type="ECO:0000313" key="2">
    <source>
        <dbReference type="Proteomes" id="UP000028999"/>
    </source>
</evidence>
<protein>
    <submittedName>
        <fullName evidence="1">BnaC08g43110D protein</fullName>
    </submittedName>
</protein>
<dbReference type="AlphaFoldDB" id="A0A078GCA0"/>